<dbReference type="InterPro" id="IPR022122">
    <property type="entry name" value="DUF3657"/>
</dbReference>
<comment type="caution">
    <text evidence="5">The sequence shown here is derived from an EMBL/GenBank/DDBJ whole genome shotgun (WGS) entry which is preliminary data.</text>
</comment>
<keyword evidence="6" id="KW-1185">Reference proteome</keyword>
<dbReference type="InterPro" id="IPR044294">
    <property type="entry name" value="Lipase-like"/>
</dbReference>
<dbReference type="Gene3D" id="3.40.50.1820">
    <property type="entry name" value="alpha/beta hydrolase"/>
    <property type="match status" value="1"/>
</dbReference>
<dbReference type="InterPro" id="IPR007751">
    <property type="entry name" value="DUF676_lipase-like"/>
</dbReference>
<feature type="domain" description="PORR" evidence="4">
    <location>
        <begin position="853"/>
        <end position="1191"/>
    </location>
</feature>
<dbReference type="SUPFAM" id="SSF53474">
    <property type="entry name" value="alpha/beta-Hydrolases"/>
    <property type="match status" value="1"/>
</dbReference>
<name>A0AAU9MK09_9ASTR</name>
<dbReference type="GO" id="GO:0003723">
    <property type="term" value="F:RNA binding"/>
    <property type="evidence" value="ECO:0007669"/>
    <property type="project" value="InterPro"/>
</dbReference>
<dbReference type="Pfam" id="PF05057">
    <property type="entry name" value="DUF676"/>
    <property type="match status" value="1"/>
</dbReference>
<evidence type="ECO:0000256" key="1">
    <source>
        <dbReference type="ARBA" id="ARBA00007949"/>
    </source>
</evidence>
<dbReference type="PANTHER" id="PTHR12482">
    <property type="entry name" value="LIPASE ROG1-RELATED-RELATED"/>
    <property type="match status" value="1"/>
</dbReference>
<dbReference type="PANTHER" id="PTHR12482:SF5">
    <property type="entry name" value="DUF676 DOMAIN-CONTAINING PROTEIN"/>
    <property type="match status" value="1"/>
</dbReference>
<dbReference type="Pfam" id="PF12394">
    <property type="entry name" value="DUF3657"/>
    <property type="match status" value="1"/>
</dbReference>
<evidence type="ECO:0000313" key="6">
    <source>
        <dbReference type="Proteomes" id="UP001157418"/>
    </source>
</evidence>
<comment type="similarity">
    <text evidence="1">Belongs to the FAM135 family.</text>
</comment>
<feature type="compositionally biased region" description="Acidic residues" evidence="2">
    <location>
        <begin position="1217"/>
        <end position="1257"/>
    </location>
</feature>
<protein>
    <recommendedName>
        <fullName evidence="7">DUF676 domain-containing protein</fullName>
    </recommendedName>
</protein>
<dbReference type="FunFam" id="3.40.50.1820:FF:000102">
    <property type="entry name" value="Putative serine esterase family protein"/>
    <property type="match status" value="1"/>
</dbReference>
<reference evidence="5 6" key="1">
    <citation type="submission" date="2022-01" db="EMBL/GenBank/DDBJ databases">
        <authorList>
            <person name="Xiong W."/>
            <person name="Schranz E."/>
        </authorList>
    </citation>
    <scope>NUCLEOTIDE SEQUENCE [LARGE SCALE GENOMIC DNA]</scope>
</reference>
<gene>
    <name evidence="5" type="ORF">LVIROSA_LOCUS11689</name>
</gene>
<dbReference type="InterPro" id="IPR021099">
    <property type="entry name" value="PORR_domain"/>
</dbReference>
<proteinExistence type="inferred from homology"/>
<evidence type="ECO:0000259" key="3">
    <source>
        <dbReference type="Pfam" id="PF05057"/>
    </source>
</evidence>
<dbReference type="Proteomes" id="UP001157418">
    <property type="component" value="Unassembled WGS sequence"/>
</dbReference>
<dbReference type="EMBL" id="CAKMRJ010001662">
    <property type="protein sequence ID" value="CAH1424489.1"/>
    <property type="molecule type" value="Genomic_DNA"/>
</dbReference>
<evidence type="ECO:0000313" key="5">
    <source>
        <dbReference type="EMBL" id="CAH1424489.1"/>
    </source>
</evidence>
<feature type="domain" description="DUF676" evidence="3">
    <location>
        <begin position="505"/>
        <end position="701"/>
    </location>
</feature>
<feature type="region of interest" description="Disordered" evidence="2">
    <location>
        <begin position="1215"/>
        <end position="1262"/>
    </location>
</feature>
<evidence type="ECO:0008006" key="7">
    <source>
        <dbReference type="Google" id="ProtNLM"/>
    </source>
</evidence>
<dbReference type="Pfam" id="PF11955">
    <property type="entry name" value="PORR"/>
    <property type="match status" value="1"/>
</dbReference>
<dbReference type="InterPro" id="IPR029058">
    <property type="entry name" value="AB_hydrolase_fold"/>
</dbReference>
<evidence type="ECO:0000259" key="4">
    <source>
        <dbReference type="Pfam" id="PF11955"/>
    </source>
</evidence>
<accession>A0AAU9MK09</accession>
<organism evidence="5 6">
    <name type="scientific">Lactuca virosa</name>
    <dbReference type="NCBI Taxonomy" id="75947"/>
    <lineage>
        <taxon>Eukaryota</taxon>
        <taxon>Viridiplantae</taxon>
        <taxon>Streptophyta</taxon>
        <taxon>Embryophyta</taxon>
        <taxon>Tracheophyta</taxon>
        <taxon>Spermatophyta</taxon>
        <taxon>Magnoliopsida</taxon>
        <taxon>eudicotyledons</taxon>
        <taxon>Gunneridae</taxon>
        <taxon>Pentapetalae</taxon>
        <taxon>asterids</taxon>
        <taxon>campanulids</taxon>
        <taxon>Asterales</taxon>
        <taxon>Asteraceae</taxon>
        <taxon>Cichorioideae</taxon>
        <taxon>Cichorieae</taxon>
        <taxon>Lactucinae</taxon>
        <taxon>Lactuca</taxon>
    </lineage>
</organism>
<sequence>MFRRLKWFIAGFNQQRTPKPKVDAKRLSLPREHQNYNNSRTRNRKSMLEAVHEVAIYIHRFHNLDLFQQGWYQIKITMRWEDSDYASSLGTPSRVVQYDAPDLGSDNVLGVWKIDDTDHSFSSQPFKIRYARQDILLSVMIAFNLSLGKFEGPITSAVILKFELLYTPVLEIGSNMQDSLEVTPAAVHEFRIPPKALLGLHSYCPVHFDAFHAVLVDTTVHISLLKGGVHTMKTPSRSNSLSHEEASSDNKYDKEKRVLLVKAFLISRANLLQELRNLSKAINQTIDVSGFTSQHDESETETPNVSKIPNGSIDMQSDYLYTLQNDELYRLFHSLGDQILYLWSTFLKFHRANKAKILDHLRNSWGIDRRAEWSIWMVYSKVEMPLQPIRSEVDDSAYKGPRGSVPVLRKITEDPSEAAAMRAELHRRSIAQMRINSCSIQDLHIFGDPSRIPIIIVERVVNAPLRSPSGNSYFRNMDQKATTNGVLQENDSRISTNHQKGRVLKIAVFVHGFQGHHLDLRLVRNQWLLIDPKLEFLMSEVNEDKTSEDFRDMGLRLAKEVIAFVKKKMDKASRSGGLKDVKLSFVGHSIGNVIIRTALSESIMEPYHRYLHTYVSVSGPHLGYLYSSNSLFNSGLWLLKKLKNTRCIHQLTFTDDIDLENTFFYKLSKQKTLEYFKNIILLSSPQDGYVPYHSARIEMCQTSSGDYSKKGKIFHEMLNNCLDQIRSPSSEQRMFMRCDVNFDISLQGRNLNTIIGRAAHIEFLETDIFANWVEELQKISKFEQGFSSSYHLILHNLNMELSLSHALSYTHDKSPISLKSDFLPSHSFWKRNHNKIQKPQNLSFTITASIKHVRDPSLDYHVVKQNKIRFVQKLKTLLLSKPKHYMPLHILGKCRSYLSLSKPRSLLSMIHRYPTIFELFTIPLPSTPLNATKTLPQLCVRLTPSASSLAIQESNLKTAMSDSLAYKLQKLLMLSSHQRLLLSKLVHIAPDLGLPSNFRSRLCNQYPEKFKTVDTSYGRALELVSCNIDLVNPLPIPEVKPLGLIVDRPLKFNRLRLRKGRNVKRHQEQFLIKFREIKDVCPYRTKVGEFPKESLKAEKRGCDVVREVLGMMVEKRTLVDHLTHFRKEFGLPNKLRGMLLRHPELFYVSLKGDRDSVFLVEGYDDEGKLLKQDELLMMKDLLMDLVREGKRMRRERRNEVKNDFSYGSREINGDYQSLDEIDDDDDDVVDSLDDLFDNDNDNDDDDDDDDGEEEEGGEFWSTKFVSVVGSEEKCLEPW</sequence>
<evidence type="ECO:0000256" key="2">
    <source>
        <dbReference type="SAM" id="MobiDB-lite"/>
    </source>
</evidence>
<dbReference type="AlphaFoldDB" id="A0AAU9MK09"/>